<dbReference type="AlphaFoldDB" id="A0A7G9R7M6"/>
<dbReference type="SUPFAM" id="SSF56784">
    <property type="entry name" value="HAD-like"/>
    <property type="match status" value="1"/>
</dbReference>
<dbReference type="GO" id="GO:0016787">
    <property type="term" value="F:hydrolase activity"/>
    <property type="evidence" value="ECO:0007669"/>
    <property type="project" value="UniProtKB-KW"/>
</dbReference>
<accession>A0A7G9R7M6</accession>
<protein>
    <submittedName>
        <fullName evidence="1">HAD-IA family hydrolase</fullName>
    </submittedName>
</protein>
<evidence type="ECO:0000313" key="1">
    <source>
        <dbReference type="EMBL" id="QNN51601.1"/>
    </source>
</evidence>
<dbReference type="InterPro" id="IPR036412">
    <property type="entry name" value="HAD-like_sf"/>
</dbReference>
<dbReference type="KEGG" id="nmes:H9L09_13600"/>
<dbReference type="NCBIfam" id="TIGR01509">
    <property type="entry name" value="HAD-SF-IA-v3"/>
    <property type="match status" value="1"/>
</dbReference>
<keyword evidence="2" id="KW-1185">Reference proteome</keyword>
<evidence type="ECO:0000313" key="2">
    <source>
        <dbReference type="Proteomes" id="UP000515947"/>
    </source>
</evidence>
<gene>
    <name evidence="1" type="ORF">H9L09_13600</name>
</gene>
<dbReference type="NCBIfam" id="TIGR01549">
    <property type="entry name" value="HAD-SF-IA-v1"/>
    <property type="match status" value="1"/>
</dbReference>
<dbReference type="PANTHER" id="PTHR43611">
    <property type="entry name" value="ALPHA-D-GLUCOSE 1-PHOSPHATE PHOSPHATASE"/>
    <property type="match status" value="1"/>
</dbReference>
<dbReference type="PRINTS" id="PR00413">
    <property type="entry name" value="HADHALOGNASE"/>
</dbReference>
<dbReference type="Gene3D" id="3.40.50.1000">
    <property type="entry name" value="HAD superfamily/HAD-like"/>
    <property type="match status" value="1"/>
</dbReference>
<name>A0A7G9R7M6_9ACTN</name>
<dbReference type="InterPro" id="IPR023214">
    <property type="entry name" value="HAD_sf"/>
</dbReference>
<sequence length="209" mass="23476">MNAADPAVRTVLWDADGVLQHLPAGWEASMRPVVGHLVDDVQGFLDEAFAAERPALTGEARWVEVLPRLLERWGLADSYDEAMRVWLTMEPVLETRELVGALRDAGVRCCLATNQDEHRGRHMHATLGYGDLFDDTFYSYELGVAKPDPAYFRRILQRLDLPADRVLFVDDNAANVQSARGVGLRAEQWHVDDGLQTLHRQLRAHGLPV</sequence>
<dbReference type="PANTHER" id="PTHR43611:SF3">
    <property type="entry name" value="FLAVIN MONONUCLEOTIDE HYDROLASE 1, CHLOROPLATIC"/>
    <property type="match status" value="1"/>
</dbReference>
<dbReference type="SFLD" id="SFLDG01129">
    <property type="entry name" value="C1.5:_HAD__Beta-PGM__Phosphata"/>
    <property type="match status" value="1"/>
</dbReference>
<dbReference type="InterPro" id="IPR006439">
    <property type="entry name" value="HAD-SF_hydro_IA"/>
</dbReference>
<proteinExistence type="predicted"/>
<dbReference type="Proteomes" id="UP000515947">
    <property type="component" value="Chromosome"/>
</dbReference>
<reference evidence="1 2" key="1">
    <citation type="submission" date="2020-08" db="EMBL/GenBank/DDBJ databases">
        <title>Genome sequence of Nocardioides mesophilus KACC 16243T.</title>
        <authorList>
            <person name="Hyun D.-W."/>
            <person name="Bae J.-W."/>
        </authorList>
    </citation>
    <scope>NUCLEOTIDE SEQUENCE [LARGE SCALE GENOMIC DNA]</scope>
    <source>
        <strain evidence="1 2">KACC 16243</strain>
    </source>
</reference>
<keyword evidence="1" id="KW-0378">Hydrolase</keyword>
<dbReference type="Pfam" id="PF00702">
    <property type="entry name" value="Hydrolase"/>
    <property type="match status" value="1"/>
</dbReference>
<organism evidence="1 2">
    <name type="scientific">Nocardioides mesophilus</name>
    <dbReference type="NCBI Taxonomy" id="433659"/>
    <lineage>
        <taxon>Bacteria</taxon>
        <taxon>Bacillati</taxon>
        <taxon>Actinomycetota</taxon>
        <taxon>Actinomycetes</taxon>
        <taxon>Propionibacteriales</taxon>
        <taxon>Nocardioidaceae</taxon>
        <taxon>Nocardioides</taxon>
    </lineage>
</organism>
<dbReference type="EMBL" id="CP060713">
    <property type="protein sequence ID" value="QNN51601.1"/>
    <property type="molecule type" value="Genomic_DNA"/>
</dbReference>
<dbReference type="RefSeq" id="WP_187577437.1">
    <property type="nucleotide sequence ID" value="NZ_CP060713.1"/>
</dbReference>
<dbReference type="SFLD" id="SFLDS00003">
    <property type="entry name" value="Haloacid_Dehalogenase"/>
    <property type="match status" value="1"/>
</dbReference>